<name>A0AAE0U229_9PEZI</name>
<organism evidence="1 2">
    <name type="scientific">Podospora didyma</name>
    <dbReference type="NCBI Taxonomy" id="330526"/>
    <lineage>
        <taxon>Eukaryota</taxon>
        <taxon>Fungi</taxon>
        <taxon>Dikarya</taxon>
        <taxon>Ascomycota</taxon>
        <taxon>Pezizomycotina</taxon>
        <taxon>Sordariomycetes</taxon>
        <taxon>Sordariomycetidae</taxon>
        <taxon>Sordariales</taxon>
        <taxon>Podosporaceae</taxon>
        <taxon>Podospora</taxon>
    </lineage>
</organism>
<dbReference type="EMBL" id="JAULSW010000003">
    <property type="protein sequence ID" value="KAK3387760.1"/>
    <property type="molecule type" value="Genomic_DNA"/>
</dbReference>
<evidence type="ECO:0000313" key="1">
    <source>
        <dbReference type="EMBL" id="KAK3387760.1"/>
    </source>
</evidence>
<reference evidence="1" key="2">
    <citation type="submission" date="2023-06" db="EMBL/GenBank/DDBJ databases">
        <authorList>
            <consortium name="Lawrence Berkeley National Laboratory"/>
            <person name="Haridas S."/>
            <person name="Hensen N."/>
            <person name="Bonometti L."/>
            <person name="Westerberg I."/>
            <person name="Brannstrom I.O."/>
            <person name="Guillou S."/>
            <person name="Cros-Aarteil S."/>
            <person name="Calhoun S."/>
            <person name="Kuo A."/>
            <person name="Mondo S."/>
            <person name="Pangilinan J."/>
            <person name="Riley R."/>
            <person name="LaButti K."/>
            <person name="Andreopoulos B."/>
            <person name="Lipzen A."/>
            <person name="Chen C."/>
            <person name="Yanf M."/>
            <person name="Daum C."/>
            <person name="Ng V."/>
            <person name="Clum A."/>
            <person name="Steindorff A."/>
            <person name="Ohm R."/>
            <person name="Martin F."/>
            <person name="Silar P."/>
            <person name="Natvig D."/>
            <person name="Lalanne C."/>
            <person name="Gautier V."/>
            <person name="Ament-velasquez S.L."/>
            <person name="Kruys A."/>
            <person name="Hutchinson M.I."/>
            <person name="Powell A.J."/>
            <person name="Barry K."/>
            <person name="Miller A.N."/>
            <person name="Grigoriev I.V."/>
            <person name="Debuchy R."/>
            <person name="Gladieux P."/>
            <person name="Thoren M.H."/>
            <person name="Johannesson H."/>
        </authorList>
    </citation>
    <scope>NUCLEOTIDE SEQUENCE</scope>
    <source>
        <strain evidence="1">CBS 232.78</strain>
    </source>
</reference>
<reference evidence="1" key="1">
    <citation type="journal article" date="2023" name="Mol. Phylogenet. Evol.">
        <title>Genome-scale phylogeny and comparative genomics of the fungal order Sordariales.</title>
        <authorList>
            <person name="Hensen N."/>
            <person name="Bonometti L."/>
            <person name="Westerberg I."/>
            <person name="Brannstrom I.O."/>
            <person name="Guillou S."/>
            <person name="Cros-Aarteil S."/>
            <person name="Calhoun S."/>
            <person name="Haridas S."/>
            <person name="Kuo A."/>
            <person name="Mondo S."/>
            <person name="Pangilinan J."/>
            <person name="Riley R."/>
            <person name="LaButti K."/>
            <person name="Andreopoulos B."/>
            <person name="Lipzen A."/>
            <person name="Chen C."/>
            <person name="Yan M."/>
            <person name="Daum C."/>
            <person name="Ng V."/>
            <person name="Clum A."/>
            <person name="Steindorff A."/>
            <person name="Ohm R.A."/>
            <person name="Martin F."/>
            <person name="Silar P."/>
            <person name="Natvig D.O."/>
            <person name="Lalanne C."/>
            <person name="Gautier V."/>
            <person name="Ament-Velasquez S.L."/>
            <person name="Kruys A."/>
            <person name="Hutchinson M.I."/>
            <person name="Powell A.J."/>
            <person name="Barry K."/>
            <person name="Miller A.N."/>
            <person name="Grigoriev I.V."/>
            <person name="Debuchy R."/>
            <person name="Gladieux P."/>
            <person name="Hiltunen Thoren M."/>
            <person name="Johannesson H."/>
        </authorList>
    </citation>
    <scope>NUCLEOTIDE SEQUENCE</scope>
    <source>
        <strain evidence="1">CBS 232.78</strain>
    </source>
</reference>
<gene>
    <name evidence="1" type="ORF">B0H63DRAFT_542159</name>
</gene>
<protein>
    <submittedName>
        <fullName evidence="1">Uncharacterized protein</fullName>
    </submittedName>
</protein>
<sequence length="257" mass="29570">MEPRGKPDNSTTLEHGVQSILTFDKQLPFPQSEGCDDLIRAALDATYTIPAPFHVPDSRREAFFNQVFHNWHYSLTPPGIFQPNFLPHEGAVLVGHLRRDLPDTSPEELAGKDPHWNVNVRKDERRAGQPVYLRASLTDATGKGDRKLSFYWTDKLFIRGVDPDDVVLHPGWNRQYAEVVACETHDSFEVARTRAYNAIMAVQYARWRLYLWNLPPNPDGSRYMNAALPPPEELHRRKTMRHPDLINHPNLEQTAFQ</sequence>
<dbReference type="Proteomes" id="UP001285441">
    <property type="component" value="Unassembled WGS sequence"/>
</dbReference>
<dbReference type="AlphaFoldDB" id="A0AAE0U229"/>
<proteinExistence type="predicted"/>
<comment type="caution">
    <text evidence="1">The sequence shown here is derived from an EMBL/GenBank/DDBJ whole genome shotgun (WGS) entry which is preliminary data.</text>
</comment>
<accession>A0AAE0U229</accession>
<evidence type="ECO:0000313" key="2">
    <source>
        <dbReference type="Proteomes" id="UP001285441"/>
    </source>
</evidence>
<keyword evidence="2" id="KW-1185">Reference proteome</keyword>